<feature type="compositionally biased region" description="Basic and acidic residues" evidence="1">
    <location>
        <begin position="81"/>
        <end position="93"/>
    </location>
</feature>
<sequence length="138" mass="16154">MIRFFTFILLHFFIYESVQRGPPGIASAPSNPVTAAPIIRRQPTVVQTTWAPPIEQSNTWQPQQQQQNNWEQGQENNQQSPDDRWDPDWRDRGPPPPDFEGWHHRPPWRRGPWWRRPPPPWGPPPPGPPPPPFGWRGI</sequence>
<evidence type="ECO:0000313" key="4">
    <source>
        <dbReference type="WBParaSite" id="Csp11.Scaffold629.g10829.t1"/>
    </source>
</evidence>
<feature type="chain" id="PRO_5009307872" evidence="2">
    <location>
        <begin position="21"/>
        <end position="138"/>
    </location>
</feature>
<organism evidence="3 4">
    <name type="scientific">Caenorhabditis tropicalis</name>
    <dbReference type="NCBI Taxonomy" id="1561998"/>
    <lineage>
        <taxon>Eukaryota</taxon>
        <taxon>Metazoa</taxon>
        <taxon>Ecdysozoa</taxon>
        <taxon>Nematoda</taxon>
        <taxon>Chromadorea</taxon>
        <taxon>Rhabditida</taxon>
        <taxon>Rhabditina</taxon>
        <taxon>Rhabditomorpha</taxon>
        <taxon>Rhabditoidea</taxon>
        <taxon>Rhabditidae</taxon>
        <taxon>Peloderinae</taxon>
        <taxon>Caenorhabditis</taxon>
    </lineage>
</organism>
<keyword evidence="3" id="KW-1185">Reference proteome</keyword>
<feature type="compositionally biased region" description="Pro residues" evidence="1">
    <location>
        <begin position="115"/>
        <end position="138"/>
    </location>
</feature>
<protein>
    <submittedName>
        <fullName evidence="4">Uncharacterized protein</fullName>
    </submittedName>
</protein>
<evidence type="ECO:0000256" key="1">
    <source>
        <dbReference type="SAM" id="MobiDB-lite"/>
    </source>
</evidence>
<evidence type="ECO:0000256" key="2">
    <source>
        <dbReference type="SAM" id="SignalP"/>
    </source>
</evidence>
<keyword evidence="2" id="KW-0732">Signal</keyword>
<accession>A0A1I7TQR0</accession>
<feature type="signal peptide" evidence="2">
    <location>
        <begin position="1"/>
        <end position="20"/>
    </location>
</feature>
<reference evidence="4" key="1">
    <citation type="submission" date="2016-11" db="UniProtKB">
        <authorList>
            <consortium name="WormBaseParasite"/>
        </authorList>
    </citation>
    <scope>IDENTIFICATION</scope>
</reference>
<feature type="compositionally biased region" description="Low complexity" evidence="1">
    <location>
        <begin position="55"/>
        <end position="79"/>
    </location>
</feature>
<dbReference type="WBParaSite" id="Csp11.Scaffold629.g10829.t1">
    <property type="protein sequence ID" value="Csp11.Scaffold629.g10829.t1"/>
    <property type="gene ID" value="Csp11.Scaffold629.g10829"/>
</dbReference>
<proteinExistence type="predicted"/>
<dbReference type="eggNOG" id="ENOG502TI5D">
    <property type="taxonomic scope" value="Eukaryota"/>
</dbReference>
<feature type="region of interest" description="Disordered" evidence="1">
    <location>
        <begin position="49"/>
        <end position="138"/>
    </location>
</feature>
<dbReference type="AlphaFoldDB" id="A0A1I7TQR0"/>
<evidence type="ECO:0000313" key="3">
    <source>
        <dbReference type="Proteomes" id="UP000095282"/>
    </source>
</evidence>
<dbReference type="Proteomes" id="UP000095282">
    <property type="component" value="Unplaced"/>
</dbReference>
<name>A0A1I7TQR0_9PELO</name>